<name>A6IEW2_RAT</name>
<keyword evidence="1" id="KW-0689">Ribosomal protein</keyword>
<keyword evidence="1" id="KW-0687">Ribonucleoprotein</keyword>
<sequence length="39" mass="4187">MNVLCFLYSSVASPPNPNLSSLRPVSLCFHHPACSLRGA</sequence>
<organism evidence="1 2">
    <name type="scientific">Rattus norvegicus</name>
    <name type="common">Rat</name>
    <dbReference type="NCBI Taxonomy" id="10116"/>
    <lineage>
        <taxon>Eukaryota</taxon>
        <taxon>Metazoa</taxon>
        <taxon>Chordata</taxon>
        <taxon>Craniata</taxon>
        <taxon>Vertebrata</taxon>
        <taxon>Euteleostomi</taxon>
        <taxon>Mammalia</taxon>
        <taxon>Eutheria</taxon>
        <taxon>Euarchontoglires</taxon>
        <taxon>Glires</taxon>
        <taxon>Rodentia</taxon>
        <taxon>Myomorpha</taxon>
        <taxon>Muroidea</taxon>
        <taxon>Muridae</taxon>
        <taxon>Murinae</taxon>
        <taxon>Rattus</taxon>
    </lineage>
</organism>
<dbReference type="AlphaFoldDB" id="A6IEW2"/>
<dbReference type="GO" id="GO:0005840">
    <property type="term" value="C:ribosome"/>
    <property type="evidence" value="ECO:0007669"/>
    <property type="project" value="UniProtKB-KW"/>
</dbReference>
<gene>
    <name evidence="1" type="primary">Mrps33_predicted</name>
    <name evidence="1" type="ORF">rCG_28293</name>
</gene>
<reference evidence="2" key="1">
    <citation type="submission" date="2005-09" db="EMBL/GenBank/DDBJ databases">
        <authorList>
            <person name="Mural R.J."/>
            <person name="Li P.W."/>
            <person name="Adams M.D."/>
            <person name="Amanatides P.G."/>
            <person name="Baden-Tillson H."/>
            <person name="Barnstead M."/>
            <person name="Chin S.H."/>
            <person name="Dew I."/>
            <person name="Evans C.A."/>
            <person name="Ferriera S."/>
            <person name="Flanigan M."/>
            <person name="Fosler C."/>
            <person name="Glodek A."/>
            <person name="Gu Z."/>
            <person name="Holt R.A."/>
            <person name="Jennings D."/>
            <person name="Kraft C.L."/>
            <person name="Lu F."/>
            <person name="Nguyen T."/>
            <person name="Nusskern D.R."/>
            <person name="Pfannkoch C.M."/>
            <person name="Sitter C."/>
            <person name="Sutton G.G."/>
            <person name="Venter J.C."/>
            <person name="Wang Z."/>
            <person name="Woodage T."/>
            <person name="Zheng X.H."/>
            <person name="Zhong F."/>
        </authorList>
    </citation>
    <scope>NUCLEOTIDE SEQUENCE [LARGE SCALE GENOMIC DNA]</scope>
    <source>
        <strain>BN</strain>
        <strain evidence="2">Sprague-Dawley</strain>
    </source>
</reference>
<evidence type="ECO:0000313" key="1">
    <source>
        <dbReference type="EMBL" id="EDM15400.1"/>
    </source>
</evidence>
<protein>
    <submittedName>
        <fullName evidence="1">Mitochondrial ribosomal protein S33 (Predicted), isoform CRA_b</fullName>
    </submittedName>
</protein>
<dbReference type="Proteomes" id="UP000234681">
    <property type="component" value="Chromosome 4"/>
</dbReference>
<proteinExistence type="predicted"/>
<accession>A6IEW2</accession>
<dbReference type="EMBL" id="CH473959">
    <property type="protein sequence ID" value="EDM15400.1"/>
    <property type="molecule type" value="Genomic_DNA"/>
</dbReference>
<evidence type="ECO:0000313" key="2">
    <source>
        <dbReference type="Proteomes" id="UP000234681"/>
    </source>
</evidence>